<comment type="similarity">
    <text evidence="1">Belongs to the ATP-dependent AMP-binding enzyme family.</text>
</comment>
<dbReference type="InterPro" id="IPR000873">
    <property type="entry name" value="AMP-dep_synth/lig_dom"/>
</dbReference>
<evidence type="ECO:0000256" key="1">
    <source>
        <dbReference type="ARBA" id="ARBA00006432"/>
    </source>
</evidence>
<dbReference type="RefSeq" id="WP_217637509.1">
    <property type="nucleotide sequence ID" value="NZ_FNQN01000007.1"/>
</dbReference>
<dbReference type="InterPro" id="IPR045851">
    <property type="entry name" value="AMP-bd_C_sf"/>
</dbReference>
<name>A0A1H4C791_9BACT</name>
<dbReference type="InterPro" id="IPR020845">
    <property type="entry name" value="AMP-binding_CS"/>
</dbReference>
<dbReference type="AlphaFoldDB" id="A0A1H4C791"/>
<protein>
    <submittedName>
        <fullName evidence="5">Crotonobetaine/carnitine-CoA ligase</fullName>
    </submittedName>
</protein>
<dbReference type="PANTHER" id="PTHR43201">
    <property type="entry name" value="ACYL-COA SYNTHETASE"/>
    <property type="match status" value="1"/>
</dbReference>
<dbReference type="Gene3D" id="3.30.300.30">
    <property type="match status" value="1"/>
</dbReference>
<dbReference type="Pfam" id="PF00501">
    <property type="entry name" value="AMP-binding"/>
    <property type="match status" value="1"/>
</dbReference>
<dbReference type="SUPFAM" id="SSF56801">
    <property type="entry name" value="Acetyl-CoA synthetase-like"/>
    <property type="match status" value="1"/>
</dbReference>
<feature type="domain" description="AMP-binding enzyme C-terminal" evidence="4">
    <location>
        <begin position="496"/>
        <end position="571"/>
    </location>
</feature>
<sequence length="580" mass="66870">MVKSEFTFSSSSRIYSPSKFDANWVSTSFERQIVRLNIQFFIDSFAPIRLRIKGKKAGIIMTVKMNTRVDKKNIGDLWEERFKLDKDNLFMIYETREGSVSQFTYGDTYTNIIKAANLFLSLGLEKGDLVAVQLYNSPEFLYAMFGLMRIGAIIVPMNVHYTNVECRYIMDKCKVSILLTEEKFLDLHEKIDCSHLKHRILARSDREVDGYLNFAKELSRQTDTLKEHRELHPGDVAEVLFTSGTTSMPKGATFTHYNLLYAGEFHANQMALTSDDRFFTVFPCFHIDWQAIAVMPILTKGAVVVVQEQYHATKFWQQIRDYKITIAEAIPMIIRTLMLQPKAENERKHSLRLMYFSLCMSTEEKESFENRYNVKLFNCYGLTETIVCNIADVCTGEARWPSVGKTYDPYKIKIVDDNNDTLPATCVGEICLKGVRGENLILGYYNDEQETYKLYDDNDWLHTGDKGFLDEDGWLYFVDRKNNLIKRSGENISASEVENVLTSHSFIEEAAVVGVPDPIREQAVKAYVKFYEGKSLEIEDIRQFCSDRLASFKVPEIIEIVEDFKHTCTGKIQKKNLKGE</sequence>
<dbReference type="InterPro" id="IPR025110">
    <property type="entry name" value="AMP-bd_C"/>
</dbReference>
<dbReference type="Gene3D" id="3.40.50.12780">
    <property type="entry name" value="N-terminal domain of ligase-like"/>
    <property type="match status" value="1"/>
</dbReference>
<dbReference type="STRING" id="37625.SAMN05660420_02467"/>
<dbReference type="GO" id="GO:0031956">
    <property type="term" value="F:medium-chain fatty acid-CoA ligase activity"/>
    <property type="evidence" value="ECO:0007669"/>
    <property type="project" value="TreeGrafter"/>
</dbReference>
<evidence type="ECO:0000313" key="6">
    <source>
        <dbReference type="Proteomes" id="UP000199409"/>
    </source>
</evidence>
<keyword evidence="6" id="KW-1185">Reference proteome</keyword>
<dbReference type="Proteomes" id="UP000199409">
    <property type="component" value="Unassembled WGS sequence"/>
</dbReference>
<evidence type="ECO:0000259" key="3">
    <source>
        <dbReference type="Pfam" id="PF00501"/>
    </source>
</evidence>
<dbReference type="GO" id="GO:0006631">
    <property type="term" value="P:fatty acid metabolic process"/>
    <property type="evidence" value="ECO:0007669"/>
    <property type="project" value="TreeGrafter"/>
</dbReference>
<gene>
    <name evidence="5" type="ORF">SAMN05660420_02467</name>
</gene>
<keyword evidence="2 5" id="KW-0436">Ligase</keyword>
<evidence type="ECO:0000256" key="2">
    <source>
        <dbReference type="ARBA" id="ARBA00022598"/>
    </source>
</evidence>
<organism evidence="5 6">
    <name type="scientific">Desulfuromusa kysingii</name>
    <dbReference type="NCBI Taxonomy" id="37625"/>
    <lineage>
        <taxon>Bacteria</taxon>
        <taxon>Pseudomonadati</taxon>
        <taxon>Thermodesulfobacteriota</taxon>
        <taxon>Desulfuromonadia</taxon>
        <taxon>Desulfuromonadales</taxon>
        <taxon>Geopsychrobacteraceae</taxon>
        <taxon>Desulfuromusa</taxon>
    </lineage>
</organism>
<dbReference type="InterPro" id="IPR042099">
    <property type="entry name" value="ANL_N_sf"/>
</dbReference>
<dbReference type="NCBIfam" id="NF005947">
    <property type="entry name" value="PRK08008.1"/>
    <property type="match status" value="1"/>
</dbReference>
<dbReference type="EMBL" id="FNQN01000007">
    <property type="protein sequence ID" value="SEA56219.1"/>
    <property type="molecule type" value="Genomic_DNA"/>
</dbReference>
<evidence type="ECO:0000259" key="4">
    <source>
        <dbReference type="Pfam" id="PF13193"/>
    </source>
</evidence>
<proteinExistence type="inferred from homology"/>
<dbReference type="PROSITE" id="PS00455">
    <property type="entry name" value="AMP_BINDING"/>
    <property type="match status" value="1"/>
</dbReference>
<feature type="domain" description="AMP-dependent synthetase/ligase" evidence="3">
    <location>
        <begin position="86"/>
        <end position="445"/>
    </location>
</feature>
<evidence type="ECO:0000313" key="5">
    <source>
        <dbReference type="EMBL" id="SEA56219.1"/>
    </source>
</evidence>
<dbReference type="PANTHER" id="PTHR43201:SF5">
    <property type="entry name" value="MEDIUM-CHAIN ACYL-COA LIGASE ACSF2, MITOCHONDRIAL"/>
    <property type="match status" value="1"/>
</dbReference>
<accession>A0A1H4C791</accession>
<dbReference type="Pfam" id="PF13193">
    <property type="entry name" value="AMP-binding_C"/>
    <property type="match status" value="1"/>
</dbReference>
<reference evidence="5 6" key="1">
    <citation type="submission" date="2016-10" db="EMBL/GenBank/DDBJ databases">
        <authorList>
            <person name="de Groot N.N."/>
        </authorList>
    </citation>
    <scope>NUCLEOTIDE SEQUENCE [LARGE SCALE GENOMIC DNA]</scope>
    <source>
        <strain evidence="5 6">DSM 7343</strain>
    </source>
</reference>